<dbReference type="EMBL" id="JAUEPT010000094">
    <property type="protein sequence ID" value="KAK0432421.1"/>
    <property type="molecule type" value="Genomic_DNA"/>
</dbReference>
<keyword evidence="2" id="KW-1185">Reference proteome</keyword>
<reference evidence="1" key="1">
    <citation type="submission" date="2023-06" db="EMBL/GenBank/DDBJ databases">
        <authorList>
            <consortium name="Lawrence Berkeley National Laboratory"/>
            <person name="Ahrendt S."/>
            <person name="Sahu N."/>
            <person name="Indic B."/>
            <person name="Wong-Bajracharya J."/>
            <person name="Merenyi Z."/>
            <person name="Ke H.-M."/>
            <person name="Monk M."/>
            <person name="Kocsube S."/>
            <person name="Drula E."/>
            <person name="Lipzen A."/>
            <person name="Balint B."/>
            <person name="Henrissat B."/>
            <person name="Andreopoulos B."/>
            <person name="Martin F.M."/>
            <person name="Harder C.B."/>
            <person name="Rigling D."/>
            <person name="Ford K.L."/>
            <person name="Foster G.D."/>
            <person name="Pangilinan J."/>
            <person name="Papanicolaou A."/>
            <person name="Barry K."/>
            <person name="LaButti K."/>
            <person name="Viragh M."/>
            <person name="Koriabine M."/>
            <person name="Yan M."/>
            <person name="Riley R."/>
            <person name="Champramary S."/>
            <person name="Plett K.L."/>
            <person name="Tsai I.J."/>
            <person name="Slot J."/>
            <person name="Sipos G."/>
            <person name="Plett J."/>
            <person name="Nagy L.G."/>
            <person name="Grigoriev I.V."/>
        </authorList>
    </citation>
    <scope>NUCLEOTIDE SEQUENCE</scope>
    <source>
        <strain evidence="1">FPL87.14</strain>
    </source>
</reference>
<evidence type="ECO:0000313" key="1">
    <source>
        <dbReference type="EMBL" id="KAK0432421.1"/>
    </source>
</evidence>
<evidence type="ECO:0000313" key="2">
    <source>
        <dbReference type="Proteomes" id="UP001175226"/>
    </source>
</evidence>
<dbReference type="Proteomes" id="UP001175226">
    <property type="component" value="Unassembled WGS sequence"/>
</dbReference>
<organism evidence="1 2">
    <name type="scientific">Armillaria borealis</name>
    <dbReference type="NCBI Taxonomy" id="47425"/>
    <lineage>
        <taxon>Eukaryota</taxon>
        <taxon>Fungi</taxon>
        <taxon>Dikarya</taxon>
        <taxon>Basidiomycota</taxon>
        <taxon>Agaricomycotina</taxon>
        <taxon>Agaricomycetes</taxon>
        <taxon>Agaricomycetidae</taxon>
        <taxon>Agaricales</taxon>
        <taxon>Marasmiineae</taxon>
        <taxon>Physalacriaceae</taxon>
        <taxon>Armillaria</taxon>
    </lineage>
</organism>
<accession>A0AA39MF02</accession>
<name>A0AA39MF02_9AGAR</name>
<evidence type="ECO:0008006" key="3">
    <source>
        <dbReference type="Google" id="ProtNLM"/>
    </source>
</evidence>
<sequence length="597" mass="68591">MTVTWQLSSVGCLHDVIGRADNLSWKMKWYEWYRRYSDDALNPLDWNKQADIKYRSLPEVTLSGFTETGRENIPILVLKQQSYTGRKPVIPSSLADTPCVNLGAARLLEKLNTILGTSYNLENPSLSTLLEDYIAKGYDFGTLYGHLRPFWYDDLTGIEHKLRTREAKDLEMRRDVLVNNRIINSFLLPRRVWDLYSNRIVPWWVARQWPHPISHAWMDEHDRVDVLTPINGHEWPVPIPKDADLNLIRIEMLNLGAEYAWLDVLCLRQVGGRREDLRTEEWKVDVPTIGFAYNGVRRVVCYFSGLGRPLNLKACDFESDRSWFRRAWTLQEIRVNPIIGGELETGDDGVMEEAIRARIQKQLSLSQDLDASVVEKLSAMQKRVSTNPVDRIAGLTYLMLTDGIPAYYEAQAEEDAWTAMVAVMEAGLQAQLFFWYPEPGSGSKVWRPSWTQVMNEALPLHDGQQWFVSVDRMEEMDADYFYGLRIDSAHVRGLAEPSPEGRPRQGELIVKDGSGSQHIFEIIAEHQYPIPEDLYVLLGSNPFWSSPIVGPQYCVVGTRHPPEQLFKKLSVFEIRGTEEVRRLHDLDFSGTNDTFLA</sequence>
<gene>
    <name evidence="1" type="ORF">EV421DRAFT_2023981</name>
</gene>
<dbReference type="AlphaFoldDB" id="A0AA39MF02"/>
<comment type="caution">
    <text evidence="1">The sequence shown here is derived from an EMBL/GenBank/DDBJ whole genome shotgun (WGS) entry which is preliminary data.</text>
</comment>
<proteinExistence type="predicted"/>
<protein>
    <recommendedName>
        <fullName evidence="3">Heterokaryon incompatibility domain-containing protein</fullName>
    </recommendedName>
</protein>